<dbReference type="AlphaFoldDB" id="X1G8C1"/>
<accession>X1G8C1</accession>
<feature type="non-terminal residue" evidence="1">
    <location>
        <position position="50"/>
    </location>
</feature>
<dbReference type="EMBL" id="BARU01013806">
    <property type="protein sequence ID" value="GAH41060.1"/>
    <property type="molecule type" value="Genomic_DNA"/>
</dbReference>
<name>X1G8C1_9ZZZZ</name>
<comment type="caution">
    <text evidence="1">The sequence shown here is derived from an EMBL/GenBank/DDBJ whole genome shotgun (WGS) entry which is preliminary data.</text>
</comment>
<gene>
    <name evidence="1" type="ORF">S03H2_24715</name>
</gene>
<organism evidence="1">
    <name type="scientific">marine sediment metagenome</name>
    <dbReference type="NCBI Taxonomy" id="412755"/>
    <lineage>
        <taxon>unclassified sequences</taxon>
        <taxon>metagenomes</taxon>
        <taxon>ecological metagenomes</taxon>
    </lineage>
</organism>
<evidence type="ECO:0000313" key="1">
    <source>
        <dbReference type="EMBL" id="GAH41060.1"/>
    </source>
</evidence>
<sequence>MHVGHKNEHDPHPKQFSLISSQISLPKLLSKILLVLVKSNLVVINSSAFF</sequence>
<reference evidence="1" key="1">
    <citation type="journal article" date="2014" name="Front. Microbiol.">
        <title>High frequency of phylogenetically diverse reductive dehalogenase-homologous genes in deep subseafloor sedimentary metagenomes.</title>
        <authorList>
            <person name="Kawai M."/>
            <person name="Futagami T."/>
            <person name="Toyoda A."/>
            <person name="Takaki Y."/>
            <person name="Nishi S."/>
            <person name="Hori S."/>
            <person name="Arai W."/>
            <person name="Tsubouchi T."/>
            <person name="Morono Y."/>
            <person name="Uchiyama I."/>
            <person name="Ito T."/>
            <person name="Fujiyama A."/>
            <person name="Inagaki F."/>
            <person name="Takami H."/>
        </authorList>
    </citation>
    <scope>NUCLEOTIDE SEQUENCE</scope>
    <source>
        <strain evidence="1">Expedition CK06-06</strain>
    </source>
</reference>
<proteinExistence type="predicted"/>
<protein>
    <submittedName>
        <fullName evidence="1">Uncharacterized protein</fullName>
    </submittedName>
</protein>